<feature type="signal peptide" evidence="12">
    <location>
        <begin position="1"/>
        <end position="20"/>
    </location>
</feature>
<evidence type="ECO:0000256" key="3">
    <source>
        <dbReference type="ARBA" id="ARBA00013095"/>
    </source>
</evidence>
<evidence type="ECO:0000256" key="5">
    <source>
        <dbReference type="ARBA" id="ARBA00022525"/>
    </source>
</evidence>
<protein>
    <recommendedName>
        <fullName evidence="3 12">Cutinase</fullName>
        <ecNumber evidence="3 12">3.1.1.74</ecNumber>
    </recommendedName>
</protein>
<evidence type="ECO:0000256" key="10">
    <source>
        <dbReference type="PIRSR" id="PIRSR611150-1"/>
    </source>
</evidence>
<keyword evidence="6 12" id="KW-0732">Signal</keyword>
<evidence type="ECO:0000313" key="13">
    <source>
        <dbReference type="EMBL" id="KAK3390757.1"/>
    </source>
</evidence>
<evidence type="ECO:0000256" key="9">
    <source>
        <dbReference type="ARBA" id="ARBA00034045"/>
    </source>
</evidence>
<evidence type="ECO:0000256" key="4">
    <source>
        <dbReference type="ARBA" id="ARBA00022487"/>
    </source>
</evidence>
<evidence type="ECO:0000256" key="2">
    <source>
        <dbReference type="ARBA" id="ARBA00007534"/>
    </source>
</evidence>
<evidence type="ECO:0000256" key="12">
    <source>
        <dbReference type="RuleBase" id="RU361263"/>
    </source>
</evidence>
<comment type="caution">
    <text evidence="13">The sequence shown here is derived from an EMBL/GenBank/DDBJ whole genome shotgun (WGS) entry which is preliminary data.</text>
</comment>
<dbReference type="Gene3D" id="3.40.50.1820">
    <property type="entry name" value="alpha/beta hydrolase"/>
    <property type="match status" value="1"/>
</dbReference>
<keyword evidence="4 12" id="KW-0719">Serine esterase</keyword>
<evidence type="ECO:0000256" key="7">
    <source>
        <dbReference type="ARBA" id="ARBA00022801"/>
    </source>
</evidence>
<comment type="subcellular location">
    <subcellularLocation>
        <location evidence="1 12">Secreted</location>
    </subcellularLocation>
</comment>
<dbReference type="AlphaFoldDB" id="A0AAE0U4Q6"/>
<feature type="active site" description="Nucleophile" evidence="10">
    <location>
        <position position="178"/>
    </location>
</feature>
<comment type="similarity">
    <text evidence="2 12">Belongs to the cutinase family.</text>
</comment>
<feature type="chain" id="PRO_5041782481" description="Cutinase" evidence="12">
    <location>
        <begin position="21"/>
        <end position="261"/>
    </location>
</feature>
<evidence type="ECO:0000256" key="8">
    <source>
        <dbReference type="ARBA" id="ARBA00023157"/>
    </source>
</evidence>
<reference evidence="13" key="2">
    <citation type="submission" date="2023-06" db="EMBL/GenBank/DDBJ databases">
        <authorList>
            <consortium name="Lawrence Berkeley National Laboratory"/>
            <person name="Haridas S."/>
            <person name="Hensen N."/>
            <person name="Bonometti L."/>
            <person name="Westerberg I."/>
            <person name="Brannstrom I.O."/>
            <person name="Guillou S."/>
            <person name="Cros-Aarteil S."/>
            <person name="Calhoun S."/>
            <person name="Kuo A."/>
            <person name="Mondo S."/>
            <person name="Pangilinan J."/>
            <person name="Riley R."/>
            <person name="LaButti K."/>
            <person name="Andreopoulos B."/>
            <person name="Lipzen A."/>
            <person name="Chen C."/>
            <person name="Yanf M."/>
            <person name="Daum C."/>
            <person name="Ng V."/>
            <person name="Clum A."/>
            <person name="Steindorff A."/>
            <person name="Ohm R."/>
            <person name="Martin F."/>
            <person name="Silar P."/>
            <person name="Natvig D."/>
            <person name="Lalanne C."/>
            <person name="Gautier V."/>
            <person name="Ament-velasquez S.L."/>
            <person name="Kruys A."/>
            <person name="Hutchinson M.I."/>
            <person name="Powell A.J."/>
            <person name="Barry K."/>
            <person name="Miller A.N."/>
            <person name="Grigoriev I.V."/>
            <person name="Debuchy R."/>
            <person name="Gladieux P."/>
            <person name="Thoren M.H."/>
            <person name="Johannesson H."/>
        </authorList>
    </citation>
    <scope>NUCLEOTIDE SEQUENCE</scope>
    <source>
        <strain evidence="13">CBS 232.78</strain>
    </source>
</reference>
<feature type="disulfide bond" evidence="11">
    <location>
        <begin position="226"/>
        <end position="233"/>
    </location>
</feature>
<dbReference type="Pfam" id="PF01083">
    <property type="entry name" value="Cutinase"/>
    <property type="match status" value="1"/>
</dbReference>
<evidence type="ECO:0000256" key="6">
    <source>
        <dbReference type="ARBA" id="ARBA00022729"/>
    </source>
</evidence>
<evidence type="ECO:0000256" key="11">
    <source>
        <dbReference type="PIRSR" id="PIRSR611150-2"/>
    </source>
</evidence>
<keyword evidence="5 12" id="KW-0964">Secreted</keyword>
<evidence type="ECO:0000313" key="14">
    <source>
        <dbReference type="Proteomes" id="UP001285441"/>
    </source>
</evidence>
<dbReference type="InterPro" id="IPR011150">
    <property type="entry name" value="Cutinase_monf"/>
</dbReference>
<dbReference type="Proteomes" id="UP001285441">
    <property type="component" value="Unassembled WGS sequence"/>
</dbReference>
<dbReference type="SUPFAM" id="SSF53474">
    <property type="entry name" value="alpha/beta-Hydrolases"/>
    <property type="match status" value="1"/>
</dbReference>
<dbReference type="InterPro" id="IPR043580">
    <property type="entry name" value="CUTINASE_1"/>
</dbReference>
<keyword evidence="7 12" id="KW-0378">Hydrolase</keyword>
<organism evidence="13 14">
    <name type="scientific">Podospora didyma</name>
    <dbReference type="NCBI Taxonomy" id="330526"/>
    <lineage>
        <taxon>Eukaryota</taxon>
        <taxon>Fungi</taxon>
        <taxon>Dikarya</taxon>
        <taxon>Ascomycota</taxon>
        <taxon>Pezizomycotina</taxon>
        <taxon>Sordariomycetes</taxon>
        <taxon>Sordariomycetidae</taxon>
        <taxon>Sordariales</taxon>
        <taxon>Podosporaceae</taxon>
        <taxon>Podospora</taxon>
    </lineage>
</organism>
<dbReference type="PROSITE" id="PS00155">
    <property type="entry name" value="CUTINASE_1"/>
    <property type="match status" value="1"/>
</dbReference>
<dbReference type="PANTHER" id="PTHR48250:SF1">
    <property type="entry name" value="CUTINASE"/>
    <property type="match status" value="1"/>
</dbReference>
<name>A0AAE0U4Q6_9PEZI</name>
<gene>
    <name evidence="13" type="ORF">B0H63DRAFT_122545</name>
</gene>
<dbReference type="EC" id="3.1.1.74" evidence="3 12"/>
<dbReference type="SMART" id="SM01110">
    <property type="entry name" value="Cutinase"/>
    <property type="match status" value="1"/>
</dbReference>
<dbReference type="GO" id="GO:0016052">
    <property type="term" value="P:carbohydrate catabolic process"/>
    <property type="evidence" value="ECO:0007669"/>
    <property type="project" value="TreeGrafter"/>
</dbReference>
<keyword evidence="8 11" id="KW-1015">Disulfide bond</keyword>
<sequence length="261" mass="27316">MKAAYCLVPLSFMLRSIVPAAPVPAGTGPPHQTGGGDEHKMSVNAFLYRISKLFPVNAVIANVVGFITITETILAKEFGMVTTQNAVSNGQCADVTIIFARGTGEAGNVSVLVGPHFFEAVQDKVAPATVGVQGVEWIAKAPTFLLGGDADGSRNMALEVTRALVACPRTKVVMSGYSQGSQLVHNAARLLPKAVAARVSSVVTFGSPDHLYAVPQISLARQLSICHDSDPLCKGGNLIVPSHFTYVADVGQAADFVASRL</sequence>
<feature type="active site" evidence="10">
    <location>
        <position position="230"/>
    </location>
</feature>
<accession>A0AAE0U4Q6</accession>
<comment type="function">
    <text evidence="12">Catalyzes the hydrolysis of complex carboxylic polyesters found in the cell wall of plants. Degrades cutin, a macromolecule that forms the structure of the plant cuticle.</text>
</comment>
<dbReference type="InterPro" id="IPR029058">
    <property type="entry name" value="AB_hydrolase_fold"/>
</dbReference>
<dbReference type="PRINTS" id="PR00129">
    <property type="entry name" value="CUTINASE"/>
</dbReference>
<reference evidence="13" key="1">
    <citation type="journal article" date="2023" name="Mol. Phylogenet. Evol.">
        <title>Genome-scale phylogeny and comparative genomics of the fungal order Sordariales.</title>
        <authorList>
            <person name="Hensen N."/>
            <person name="Bonometti L."/>
            <person name="Westerberg I."/>
            <person name="Brannstrom I.O."/>
            <person name="Guillou S."/>
            <person name="Cros-Aarteil S."/>
            <person name="Calhoun S."/>
            <person name="Haridas S."/>
            <person name="Kuo A."/>
            <person name="Mondo S."/>
            <person name="Pangilinan J."/>
            <person name="Riley R."/>
            <person name="LaButti K."/>
            <person name="Andreopoulos B."/>
            <person name="Lipzen A."/>
            <person name="Chen C."/>
            <person name="Yan M."/>
            <person name="Daum C."/>
            <person name="Ng V."/>
            <person name="Clum A."/>
            <person name="Steindorff A."/>
            <person name="Ohm R.A."/>
            <person name="Martin F."/>
            <person name="Silar P."/>
            <person name="Natvig D.O."/>
            <person name="Lalanne C."/>
            <person name="Gautier V."/>
            <person name="Ament-Velasquez S.L."/>
            <person name="Kruys A."/>
            <person name="Hutchinson M.I."/>
            <person name="Powell A.J."/>
            <person name="Barry K."/>
            <person name="Miller A.N."/>
            <person name="Grigoriev I.V."/>
            <person name="Debuchy R."/>
            <person name="Gladieux P."/>
            <person name="Hiltunen Thoren M."/>
            <person name="Johannesson H."/>
        </authorList>
    </citation>
    <scope>NUCLEOTIDE SEQUENCE</scope>
    <source>
        <strain evidence="13">CBS 232.78</strain>
    </source>
</reference>
<dbReference type="GO" id="GO:0005576">
    <property type="term" value="C:extracellular region"/>
    <property type="evidence" value="ECO:0007669"/>
    <property type="project" value="UniProtKB-SubCell"/>
</dbReference>
<keyword evidence="14" id="KW-1185">Reference proteome</keyword>
<feature type="active site" description="Proton donor/acceptor" evidence="10">
    <location>
        <position position="243"/>
    </location>
</feature>
<evidence type="ECO:0000256" key="1">
    <source>
        <dbReference type="ARBA" id="ARBA00004613"/>
    </source>
</evidence>
<feature type="disulfide bond" evidence="11">
    <location>
        <begin position="92"/>
        <end position="167"/>
    </location>
</feature>
<dbReference type="EMBL" id="JAULSW010000002">
    <property type="protein sequence ID" value="KAK3390757.1"/>
    <property type="molecule type" value="Genomic_DNA"/>
</dbReference>
<comment type="catalytic activity">
    <reaction evidence="9 12">
        <text>cutin + H2O = cutin monomers.</text>
        <dbReference type="EC" id="3.1.1.74"/>
    </reaction>
</comment>
<dbReference type="InterPro" id="IPR000675">
    <property type="entry name" value="Cutinase/axe"/>
</dbReference>
<dbReference type="GO" id="GO:0050525">
    <property type="term" value="F:cutinase activity"/>
    <property type="evidence" value="ECO:0007669"/>
    <property type="project" value="UniProtKB-UniRule"/>
</dbReference>
<proteinExistence type="inferred from homology"/>
<dbReference type="PANTHER" id="PTHR48250">
    <property type="entry name" value="CUTINASE 2-RELATED"/>
    <property type="match status" value="1"/>
</dbReference>